<proteinExistence type="predicted"/>
<evidence type="ECO:0000256" key="2">
    <source>
        <dbReference type="ARBA" id="ARBA00012282"/>
    </source>
</evidence>
<dbReference type="AlphaFoldDB" id="A0A8J3AT52"/>
<dbReference type="InterPro" id="IPR001633">
    <property type="entry name" value="EAL_dom"/>
</dbReference>
<keyword evidence="13" id="KW-1185">Reference proteome</keyword>
<dbReference type="EC" id="3.1.4.52" evidence="2"/>
<dbReference type="Pfam" id="PF12792">
    <property type="entry name" value="CSS-motif"/>
    <property type="match status" value="1"/>
</dbReference>
<dbReference type="Gene3D" id="3.20.20.450">
    <property type="entry name" value="EAL domain"/>
    <property type="match status" value="1"/>
</dbReference>
<evidence type="ECO:0000259" key="11">
    <source>
        <dbReference type="PROSITE" id="PS50883"/>
    </source>
</evidence>
<keyword evidence="5 10" id="KW-0812">Transmembrane</keyword>
<evidence type="ECO:0000256" key="10">
    <source>
        <dbReference type="SAM" id="Phobius"/>
    </source>
</evidence>
<feature type="domain" description="EAL" evidence="11">
    <location>
        <begin position="262"/>
        <end position="514"/>
    </location>
</feature>
<keyword evidence="6" id="KW-0378">Hydrolase</keyword>
<dbReference type="Pfam" id="PF00563">
    <property type="entry name" value="EAL"/>
    <property type="match status" value="1"/>
</dbReference>
<keyword evidence="8 10" id="KW-0472">Membrane</keyword>
<dbReference type="PANTHER" id="PTHR33121">
    <property type="entry name" value="CYCLIC DI-GMP PHOSPHODIESTERASE PDEF"/>
    <property type="match status" value="1"/>
</dbReference>
<dbReference type="InterPro" id="IPR024744">
    <property type="entry name" value="CSS-motif_dom"/>
</dbReference>
<feature type="transmembrane region" description="Helical" evidence="10">
    <location>
        <begin position="237"/>
        <end position="258"/>
    </location>
</feature>
<keyword evidence="3" id="KW-1003">Cell membrane</keyword>
<evidence type="ECO:0000256" key="5">
    <source>
        <dbReference type="ARBA" id="ARBA00022692"/>
    </source>
</evidence>
<accession>A0A8J3AT52</accession>
<comment type="caution">
    <text evidence="12">The sequence shown here is derived from an EMBL/GenBank/DDBJ whole genome shotgun (WGS) entry which is preliminary data.</text>
</comment>
<sequence length="524" mass="58036">MNRSRVIILATVLALIGIAIPLSATVYLSWVRANQVEEDRLMFFAQRALERAHISFRDASLTLKQLDHASFAPCSPEHIRQMRVATITTRSVDDIGYFEDGYLKCTSTGMMVDKIALAPEQYTSQDGIRFSLTMSPVISDGRRLIGLAYNAHKALLDPVRFADIILDDDMQLAVGLSDGSLLGSVHDPDQAFIKSLVASPHAQRDDEVLHALAREGDLIAVTIEPDFRLFKQLRQELLILLPLGILMAIFTVSVVIWFSRRRLSPLGELKIAVEHKEFVLHYQPIVSLKTGACIGAEALVRWQRPDGSMTRPDLFIPLAEESGLIMQITDQVLDILVRELKPFLNANRDAHIAVNLSAQDIKSGRILPVLQQTLYGTGIDNHQIWLEATERGFMDVQAARSTIDIARTRGHAVAIDDFGTGYSSLSYLQGLPMDALKIDKSFVDTIGTDAATASVTTHIINIAKTLNLKIVAEGVETQAQADYLSARDVEYGQGWLFAKAMPANDFVAFYHKSRRQLDSDVPAS</sequence>
<evidence type="ECO:0000313" key="12">
    <source>
        <dbReference type="EMBL" id="GGI21614.1"/>
    </source>
</evidence>
<evidence type="ECO:0000256" key="8">
    <source>
        <dbReference type="ARBA" id="ARBA00023136"/>
    </source>
</evidence>
<evidence type="ECO:0000256" key="4">
    <source>
        <dbReference type="ARBA" id="ARBA00022636"/>
    </source>
</evidence>
<dbReference type="GO" id="GO:0005886">
    <property type="term" value="C:plasma membrane"/>
    <property type="evidence" value="ECO:0007669"/>
    <property type="project" value="UniProtKB-SubCell"/>
</dbReference>
<evidence type="ECO:0000256" key="6">
    <source>
        <dbReference type="ARBA" id="ARBA00022801"/>
    </source>
</evidence>
<dbReference type="Proteomes" id="UP000642180">
    <property type="component" value="Unassembled WGS sequence"/>
</dbReference>
<dbReference type="InterPro" id="IPR050706">
    <property type="entry name" value="Cyclic-di-GMP_PDE-like"/>
</dbReference>
<evidence type="ECO:0000313" key="13">
    <source>
        <dbReference type="Proteomes" id="UP000642180"/>
    </source>
</evidence>
<protein>
    <recommendedName>
        <fullName evidence="2">cyclic-guanylate-specific phosphodiesterase</fullName>
        <ecNumber evidence="2">3.1.4.52</ecNumber>
    </recommendedName>
</protein>
<evidence type="ECO:0000256" key="9">
    <source>
        <dbReference type="ARBA" id="ARBA00034290"/>
    </source>
</evidence>
<reference evidence="13" key="1">
    <citation type="journal article" date="2019" name="Int. J. Syst. Evol. Microbiol.">
        <title>The Global Catalogue of Microorganisms (GCM) 10K type strain sequencing project: providing services to taxonomists for standard genome sequencing and annotation.</title>
        <authorList>
            <consortium name="The Broad Institute Genomics Platform"/>
            <consortium name="The Broad Institute Genome Sequencing Center for Infectious Disease"/>
            <person name="Wu L."/>
            <person name="Ma J."/>
        </authorList>
    </citation>
    <scope>NUCLEOTIDE SEQUENCE [LARGE SCALE GENOMIC DNA]</scope>
    <source>
        <strain evidence="13">CCM 2767</strain>
    </source>
</reference>
<organism evidence="12 13">
    <name type="scientific">Oxalicibacterium faecigallinarum</name>
    <dbReference type="NCBI Taxonomy" id="573741"/>
    <lineage>
        <taxon>Bacteria</taxon>
        <taxon>Pseudomonadati</taxon>
        <taxon>Pseudomonadota</taxon>
        <taxon>Betaproteobacteria</taxon>
        <taxon>Burkholderiales</taxon>
        <taxon>Oxalobacteraceae</taxon>
        <taxon>Oxalicibacterium</taxon>
    </lineage>
</organism>
<name>A0A8J3AT52_9BURK</name>
<dbReference type="SUPFAM" id="SSF141868">
    <property type="entry name" value="EAL domain-like"/>
    <property type="match status" value="1"/>
</dbReference>
<keyword evidence="7 10" id="KW-1133">Transmembrane helix</keyword>
<dbReference type="InterPro" id="IPR035919">
    <property type="entry name" value="EAL_sf"/>
</dbReference>
<keyword evidence="4" id="KW-0973">c-di-GMP</keyword>
<comment type="catalytic activity">
    <reaction evidence="9">
        <text>3',3'-c-di-GMP + H2O = 5'-phosphoguanylyl(3'-&gt;5')guanosine + H(+)</text>
        <dbReference type="Rhea" id="RHEA:24902"/>
        <dbReference type="ChEBI" id="CHEBI:15377"/>
        <dbReference type="ChEBI" id="CHEBI:15378"/>
        <dbReference type="ChEBI" id="CHEBI:58754"/>
        <dbReference type="ChEBI" id="CHEBI:58805"/>
        <dbReference type="EC" id="3.1.4.52"/>
    </reaction>
</comment>
<dbReference type="PANTHER" id="PTHR33121:SF79">
    <property type="entry name" value="CYCLIC DI-GMP PHOSPHODIESTERASE PDED-RELATED"/>
    <property type="match status" value="1"/>
</dbReference>
<evidence type="ECO:0000256" key="7">
    <source>
        <dbReference type="ARBA" id="ARBA00022989"/>
    </source>
</evidence>
<dbReference type="GO" id="GO:0071111">
    <property type="term" value="F:cyclic-guanylate-specific phosphodiesterase activity"/>
    <property type="evidence" value="ECO:0007669"/>
    <property type="project" value="UniProtKB-EC"/>
</dbReference>
<dbReference type="SMART" id="SM00052">
    <property type="entry name" value="EAL"/>
    <property type="match status" value="1"/>
</dbReference>
<dbReference type="EMBL" id="BMDI01000004">
    <property type="protein sequence ID" value="GGI21614.1"/>
    <property type="molecule type" value="Genomic_DNA"/>
</dbReference>
<evidence type="ECO:0000256" key="3">
    <source>
        <dbReference type="ARBA" id="ARBA00022475"/>
    </source>
</evidence>
<evidence type="ECO:0000256" key="1">
    <source>
        <dbReference type="ARBA" id="ARBA00004651"/>
    </source>
</evidence>
<comment type="subcellular location">
    <subcellularLocation>
        <location evidence="1">Cell membrane</location>
        <topology evidence="1">Multi-pass membrane protein</topology>
    </subcellularLocation>
</comment>
<feature type="transmembrane region" description="Helical" evidence="10">
    <location>
        <begin position="6"/>
        <end position="30"/>
    </location>
</feature>
<dbReference type="PROSITE" id="PS50883">
    <property type="entry name" value="EAL"/>
    <property type="match status" value="1"/>
</dbReference>
<dbReference type="CDD" id="cd01948">
    <property type="entry name" value="EAL"/>
    <property type="match status" value="1"/>
</dbReference>
<gene>
    <name evidence="12" type="ORF">GCM10008066_29930</name>
</gene>
<dbReference type="RefSeq" id="WP_188382209.1">
    <property type="nucleotide sequence ID" value="NZ_BMDI01000004.1"/>
</dbReference>